<dbReference type="GO" id="GO:0005634">
    <property type="term" value="C:nucleus"/>
    <property type="evidence" value="ECO:0007669"/>
    <property type="project" value="TreeGrafter"/>
</dbReference>
<dbReference type="GO" id="GO:0003729">
    <property type="term" value="F:mRNA binding"/>
    <property type="evidence" value="ECO:0007669"/>
    <property type="project" value="InterPro"/>
</dbReference>
<feature type="compositionally biased region" description="Basic and acidic residues" evidence="1">
    <location>
        <begin position="243"/>
        <end position="264"/>
    </location>
</feature>
<feature type="region of interest" description="Disordered" evidence="1">
    <location>
        <begin position="162"/>
        <end position="319"/>
    </location>
</feature>
<dbReference type="Pfam" id="PF10309">
    <property type="entry name" value="NCBP3"/>
    <property type="match status" value="1"/>
</dbReference>
<proteinExistence type="predicted"/>
<comment type="caution">
    <text evidence="2">The sequence shown here is derived from an EMBL/GenBank/DDBJ whole genome shotgun (WGS) entry which is preliminary data.</text>
</comment>
<feature type="region of interest" description="Disordered" evidence="1">
    <location>
        <begin position="369"/>
        <end position="403"/>
    </location>
</feature>
<gene>
    <name evidence="2" type="ORF">MKZ38_001988</name>
</gene>
<dbReference type="Proteomes" id="UP001201980">
    <property type="component" value="Unassembled WGS sequence"/>
</dbReference>
<dbReference type="GO" id="GO:0000340">
    <property type="term" value="F:RNA 7-methylguanosine cap binding"/>
    <property type="evidence" value="ECO:0007669"/>
    <property type="project" value="InterPro"/>
</dbReference>
<dbReference type="EMBL" id="JAKWBI020000157">
    <property type="protein sequence ID" value="KAJ2901321.1"/>
    <property type="molecule type" value="Genomic_DNA"/>
</dbReference>
<feature type="compositionally biased region" description="Basic and acidic residues" evidence="1">
    <location>
        <begin position="283"/>
        <end position="295"/>
    </location>
</feature>
<dbReference type="PANTHER" id="PTHR16291">
    <property type="entry name" value="NUCLEAR CAP-BINDING PROTEIN SUBUNIT 3"/>
    <property type="match status" value="1"/>
</dbReference>
<sequence length="432" mass="48416">MDMDIDMDDIGALDYEAGEVSQRGMDEVDATAETTQAEVPSEATTLVPNKVHITGLDTLSTDEIKAFVAEHYHNAAIERVEWINDTGANIIYKSESFAHDALLSLSAVTIQDASAIPPGEAIDAKSFSAKPDISLRVRFAVQTDKKQPGAWKRSRYYLFHPEADPEQRQLKNKYRDREARRCSDRKSYRSSGNRHEGGNDAPFDASFYDDDDATLANRAAKNADRRPRQRRYSDSPSNNSRSPSRDRRERNRDRELFTDRHSREATALFAGRGSASRRRPRRDRSLSPGRDRDADESMGEMSSRGRHAGSRNKDRARTIKGDLMHRDSVSLRGESGKELFPSKLISSGKSQLDQADEAIGKMSIKPPGELSIKGISKRQPENDAGISIKGRAAKSAKELFPDRFGENTGKELFADRLEGRGRPRRKAEDLFL</sequence>
<evidence type="ECO:0000313" key="3">
    <source>
        <dbReference type="Proteomes" id="UP001201980"/>
    </source>
</evidence>
<accession>A0AAD5RR01</accession>
<dbReference type="AlphaFoldDB" id="A0AAD5RR01"/>
<reference evidence="2" key="1">
    <citation type="submission" date="2022-07" db="EMBL/GenBank/DDBJ databases">
        <title>Draft genome sequence of Zalerion maritima ATCC 34329, a (micro)plastics degrading marine fungus.</title>
        <authorList>
            <person name="Paco A."/>
            <person name="Goncalves M.F.M."/>
            <person name="Rocha-Santos T.A.P."/>
            <person name="Alves A."/>
        </authorList>
    </citation>
    <scope>NUCLEOTIDE SEQUENCE</scope>
    <source>
        <strain evidence="2">ATCC 34329</strain>
    </source>
</reference>
<protein>
    <submittedName>
        <fullName evidence="2">Uncharacterized protein</fullName>
    </submittedName>
</protein>
<name>A0AAD5RR01_9PEZI</name>
<evidence type="ECO:0000313" key="2">
    <source>
        <dbReference type="EMBL" id="KAJ2901321.1"/>
    </source>
</evidence>
<dbReference type="PANTHER" id="PTHR16291:SF0">
    <property type="entry name" value="NUCLEAR CAP-BINDING PROTEIN SUBUNIT 3"/>
    <property type="match status" value="1"/>
</dbReference>
<keyword evidence="3" id="KW-1185">Reference proteome</keyword>
<evidence type="ECO:0000256" key="1">
    <source>
        <dbReference type="SAM" id="MobiDB-lite"/>
    </source>
</evidence>
<organism evidence="2 3">
    <name type="scientific">Zalerion maritima</name>
    <dbReference type="NCBI Taxonomy" id="339359"/>
    <lineage>
        <taxon>Eukaryota</taxon>
        <taxon>Fungi</taxon>
        <taxon>Dikarya</taxon>
        <taxon>Ascomycota</taxon>
        <taxon>Pezizomycotina</taxon>
        <taxon>Sordariomycetes</taxon>
        <taxon>Lulworthiomycetidae</taxon>
        <taxon>Lulworthiales</taxon>
        <taxon>Lulworthiaceae</taxon>
        <taxon>Zalerion</taxon>
    </lineage>
</organism>
<feature type="compositionally biased region" description="Basic and acidic residues" evidence="1">
    <location>
        <begin position="162"/>
        <end position="198"/>
    </location>
</feature>
<dbReference type="InterPro" id="IPR019416">
    <property type="entry name" value="NCBP3"/>
</dbReference>